<comment type="caution">
    <text evidence="3">The sequence shown here is derived from an EMBL/GenBank/DDBJ whole genome shotgun (WGS) entry which is preliminary data.</text>
</comment>
<dbReference type="Gene3D" id="1.10.238.160">
    <property type="match status" value="1"/>
</dbReference>
<sequence length="265" mass="29072">MNAPKETYRVTFSGRKWVVERDGCADPLGSFRTKRDALRHILRVANDASAKVHIVDERKTKVPAKTATYIAILEKDEGSDYGVWFPDFPGCVTAGSTLDEVKDMAADALTSHIEWMHRDGDSIPVPSTLDAVMEDPFASLGVPFLVIVPAPPAKSNRITVTLPATRVQAVNERAKEPGGSRSGTTTPDPKPQAQPMPDVETIALPAEGFVRLKQVLAVIPVSRSGWYRGIREGRFPAPYQIPGTRTSMWRVEEIRALISRVQEGA</sequence>
<dbReference type="InterPro" id="IPR031807">
    <property type="entry name" value="HicB-like"/>
</dbReference>
<reference evidence="3 4" key="1">
    <citation type="submission" date="2018-06" db="EMBL/GenBank/DDBJ databases">
        <title>Complete genome of Desulfovibrio marinus P48SEP.</title>
        <authorList>
            <person name="Crispim J.S."/>
            <person name="Vidigal P.M.P."/>
            <person name="Silva L.C.F."/>
            <person name="Araujo L.C."/>
            <person name="Laguardia C.N."/>
            <person name="Dias R.S."/>
            <person name="Sousa M.P."/>
            <person name="Paula S.O."/>
            <person name="Silva C."/>
        </authorList>
    </citation>
    <scope>NUCLEOTIDE SEQUENCE [LARGE SCALE GENOMIC DNA]</scope>
    <source>
        <strain evidence="3 4">P48SEP</strain>
    </source>
</reference>
<dbReference type="EMBL" id="QMIF01000012">
    <property type="protein sequence ID" value="TVM32123.1"/>
    <property type="molecule type" value="Genomic_DNA"/>
</dbReference>
<dbReference type="Proteomes" id="UP000434052">
    <property type="component" value="Unassembled WGS sequence"/>
</dbReference>
<dbReference type="PANTHER" id="PTHR34504">
    <property type="entry name" value="ANTITOXIN HICB"/>
    <property type="match status" value="1"/>
</dbReference>
<dbReference type="SUPFAM" id="SSF143100">
    <property type="entry name" value="TTHA1013/TTHA0281-like"/>
    <property type="match status" value="1"/>
</dbReference>
<feature type="domain" description="HicB-like antitoxin of toxin-antitoxin system" evidence="2">
    <location>
        <begin position="69"/>
        <end position="183"/>
    </location>
</feature>
<protein>
    <recommendedName>
        <fullName evidence="2">HicB-like antitoxin of toxin-antitoxin system domain-containing protein</fullName>
    </recommendedName>
</protein>
<dbReference type="Pfam" id="PF15919">
    <property type="entry name" value="HicB_lk_antitox"/>
    <property type="match status" value="1"/>
</dbReference>
<organism evidence="3 4">
    <name type="scientific">Oceanidesulfovibrio marinus</name>
    <dbReference type="NCBI Taxonomy" id="370038"/>
    <lineage>
        <taxon>Bacteria</taxon>
        <taxon>Pseudomonadati</taxon>
        <taxon>Thermodesulfobacteriota</taxon>
        <taxon>Desulfovibrionia</taxon>
        <taxon>Desulfovibrionales</taxon>
        <taxon>Desulfovibrionaceae</taxon>
        <taxon>Oceanidesulfovibrio</taxon>
    </lineage>
</organism>
<name>A0A6P1ZDJ8_9BACT</name>
<evidence type="ECO:0000259" key="2">
    <source>
        <dbReference type="Pfam" id="PF15919"/>
    </source>
</evidence>
<proteinExistence type="predicted"/>
<dbReference type="Gene3D" id="3.30.160.250">
    <property type="match status" value="1"/>
</dbReference>
<dbReference type="OrthoDB" id="9807959at2"/>
<evidence type="ECO:0000313" key="3">
    <source>
        <dbReference type="EMBL" id="TVM32123.1"/>
    </source>
</evidence>
<gene>
    <name evidence="3" type="ORF">DQK91_16470</name>
</gene>
<accession>A0A6P1ZDJ8</accession>
<dbReference type="AlphaFoldDB" id="A0A6P1ZDJ8"/>
<dbReference type="RefSeq" id="WP_144306487.1">
    <property type="nucleotide sequence ID" value="NZ_QMIF01000012.1"/>
</dbReference>
<dbReference type="Pfam" id="PF05930">
    <property type="entry name" value="Phage_AlpA"/>
    <property type="match status" value="1"/>
</dbReference>
<feature type="region of interest" description="Disordered" evidence="1">
    <location>
        <begin position="170"/>
        <end position="196"/>
    </location>
</feature>
<dbReference type="PANTHER" id="PTHR34504:SF2">
    <property type="entry name" value="UPF0150 PROTEIN SSL0259"/>
    <property type="match status" value="1"/>
</dbReference>
<evidence type="ECO:0000256" key="1">
    <source>
        <dbReference type="SAM" id="MobiDB-lite"/>
    </source>
</evidence>
<dbReference type="InterPro" id="IPR035069">
    <property type="entry name" value="TTHA1013/TTHA0281-like"/>
</dbReference>
<dbReference type="InterPro" id="IPR010260">
    <property type="entry name" value="AlpA"/>
</dbReference>
<dbReference type="InterPro" id="IPR051404">
    <property type="entry name" value="TA_system_antitoxin"/>
</dbReference>
<evidence type="ECO:0000313" key="4">
    <source>
        <dbReference type="Proteomes" id="UP000434052"/>
    </source>
</evidence>